<protein>
    <recommendedName>
        <fullName evidence="10">Transporter</fullName>
    </recommendedName>
</protein>
<evidence type="ECO:0000256" key="11">
    <source>
        <dbReference type="SAM" id="Phobius"/>
    </source>
</evidence>
<dbReference type="Pfam" id="PF00209">
    <property type="entry name" value="SNF"/>
    <property type="match status" value="1"/>
</dbReference>
<feature type="transmembrane region" description="Helical" evidence="11">
    <location>
        <begin position="572"/>
        <end position="598"/>
    </location>
</feature>
<dbReference type="PANTHER" id="PTHR11616">
    <property type="entry name" value="SODIUM/CHLORIDE DEPENDENT TRANSPORTER"/>
    <property type="match status" value="1"/>
</dbReference>
<dbReference type="OrthoDB" id="6581954at2759"/>
<evidence type="ECO:0000256" key="8">
    <source>
        <dbReference type="PIRSR" id="PIRSR600175-1"/>
    </source>
</evidence>
<feature type="binding site" evidence="8">
    <location>
        <position position="367"/>
    </location>
    <ligand>
        <name>Na(+)</name>
        <dbReference type="ChEBI" id="CHEBI:29101"/>
        <label>1</label>
    </ligand>
</feature>
<evidence type="ECO:0000256" key="10">
    <source>
        <dbReference type="RuleBase" id="RU003732"/>
    </source>
</evidence>
<reference evidence="12 13" key="1">
    <citation type="journal article" date="2018" name="Nat. Ecol. Evol.">
        <title>Genomic signatures of mitonuclear coevolution across populations of Tigriopus californicus.</title>
        <authorList>
            <person name="Barreto F.S."/>
            <person name="Watson E.T."/>
            <person name="Lima T.G."/>
            <person name="Willett C.S."/>
            <person name="Edmands S."/>
            <person name="Li W."/>
            <person name="Burton R.S."/>
        </authorList>
    </citation>
    <scope>NUCLEOTIDE SEQUENCE [LARGE SCALE GENOMIC DNA]</scope>
    <source>
        <strain evidence="12 13">San Diego</strain>
    </source>
</reference>
<keyword evidence="4 10" id="KW-0812">Transmembrane</keyword>
<feature type="transmembrane region" description="Helical" evidence="11">
    <location>
        <begin position="393"/>
        <end position="416"/>
    </location>
</feature>
<dbReference type="STRING" id="6832.A0A553N8S5"/>
<evidence type="ECO:0000313" key="13">
    <source>
        <dbReference type="Proteomes" id="UP000318571"/>
    </source>
</evidence>
<proteinExistence type="inferred from homology"/>
<accession>A0A553N8S5</accession>
<evidence type="ECO:0000256" key="6">
    <source>
        <dbReference type="ARBA" id="ARBA00022989"/>
    </source>
</evidence>
<dbReference type="PROSITE" id="PS00754">
    <property type="entry name" value="NA_NEUROTRAN_SYMP_2"/>
    <property type="match status" value="1"/>
</dbReference>
<dbReference type="Proteomes" id="UP000318571">
    <property type="component" value="Chromosome 8"/>
</dbReference>
<evidence type="ECO:0000256" key="2">
    <source>
        <dbReference type="ARBA" id="ARBA00006459"/>
    </source>
</evidence>
<dbReference type="GO" id="GO:0046872">
    <property type="term" value="F:metal ion binding"/>
    <property type="evidence" value="ECO:0007669"/>
    <property type="project" value="UniProtKB-KW"/>
</dbReference>
<evidence type="ECO:0000256" key="1">
    <source>
        <dbReference type="ARBA" id="ARBA00004141"/>
    </source>
</evidence>
<dbReference type="EMBL" id="VCGU01000459">
    <property type="protein sequence ID" value="TRY61820.1"/>
    <property type="molecule type" value="Genomic_DNA"/>
</dbReference>
<dbReference type="GO" id="GO:0006865">
    <property type="term" value="P:amino acid transport"/>
    <property type="evidence" value="ECO:0007669"/>
    <property type="project" value="TreeGrafter"/>
</dbReference>
<comment type="similarity">
    <text evidence="2 10">Belongs to the sodium:neurotransmitter symporter (SNF) (TC 2.A.22) family.</text>
</comment>
<dbReference type="PRINTS" id="PR00176">
    <property type="entry name" value="NANEUSMPORT"/>
</dbReference>
<evidence type="ECO:0000256" key="3">
    <source>
        <dbReference type="ARBA" id="ARBA00022448"/>
    </source>
</evidence>
<comment type="caution">
    <text evidence="12">The sequence shown here is derived from an EMBL/GenBank/DDBJ whole genome shotgun (WGS) entry which is preliminary data.</text>
</comment>
<name>A0A553N8S5_TIGCA</name>
<dbReference type="InterPro" id="IPR000175">
    <property type="entry name" value="Na/ntran_symport"/>
</dbReference>
<feature type="binding site" evidence="8">
    <location>
        <position position="126"/>
    </location>
    <ligand>
        <name>Na(+)</name>
        <dbReference type="ChEBI" id="CHEBI:29101"/>
        <label>1</label>
    </ligand>
</feature>
<feature type="binding site" evidence="8">
    <location>
        <position position="464"/>
    </location>
    <ligand>
        <name>Na(+)</name>
        <dbReference type="ChEBI" id="CHEBI:29101"/>
        <label>1</label>
    </ligand>
</feature>
<dbReference type="PROSITE" id="PS00610">
    <property type="entry name" value="NA_NEUROTRAN_SYMP_1"/>
    <property type="match status" value="1"/>
</dbReference>
<keyword evidence="8" id="KW-0915">Sodium</keyword>
<dbReference type="AlphaFoldDB" id="A0A553N8S5"/>
<keyword evidence="5 10" id="KW-0769">Symport</keyword>
<keyword evidence="13" id="KW-1185">Reference proteome</keyword>
<evidence type="ECO:0000256" key="5">
    <source>
        <dbReference type="ARBA" id="ARBA00022847"/>
    </source>
</evidence>
<feature type="binding site" evidence="8">
    <location>
        <position position="133"/>
    </location>
    <ligand>
        <name>Na(+)</name>
        <dbReference type="ChEBI" id="CHEBI:29101"/>
        <label>1</label>
    </ligand>
</feature>
<feature type="transmembrane region" description="Helical" evidence="11">
    <location>
        <begin position="192"/>
        <end position="218"/>
    </location>
</feature>
<sequence length="676" mass="75260">MKLILKSSSEDNLPTYSDAVHNPHSLEQLARSSCSDTAAAHGINASKSSSIIATHLNTGSCHITVVSPSQDRDVLHCKQTTVIKMRASKDTEVALTGKFKDPVVTTTPEERITWDSNLDFLLSIIGFAVDLANVWRFPYLCYKNGGGAFLIPYLLMLVFGALPLFYMEVILGQYNRQGPISLWKICPLFKGVGYCAVFIAFYVSFYYNVIIGWAILYLGNSFSSKLPWTGCDNDWNTEFCRESCENITDISCNLTRSPAKEYFNRGVLRLQGSTGIFDPGPPNMTLVGCIMIVYSMLYISLFKGVKSSGKVVWVTATMPYILLTILLLRGITLPGAIDGIIYYLVPDLKALADPSVWIDAAVQIFYSVGAGFGVHLAYASYNKFDNNCYRDCLITSCVNSFTSLFSGFVIFTYLGYMSHLQQKPIDKVAEQGPGLVFEVYPEAIATLPASQVWSVLFFVMLVFLGMDSAMGGLECVITGLLDEFETTFKKLKINREIFTFIVVFISFLVALSCVTPGGFYIFNLFERYAAGVSLLCTVFFEAVAVSWVYGLKQLNADVFEMLGHTPSLYWRVCWKIISPLFLGVIMILQLIDVAPFVIKMYDNVSYHYPFGAVAIGWIVALSSVLMIPFLAIRSLASQPGTLTQKFALSISPEKEAEDILQGKPVRRFTREHWLTL</sequence>
<feature type="binding site" evidence="8">
    <location>
        <position position="129"/>
    </location>
    <ligand>
        <name>Na(+)</name>
        <dbReference type="ChEBI" id="CHEBI:29101"/>
        <label>1</label>
    </ligand>
</feature>
<feature type="binding site" evidence="8">
    <location>
        <position position="467"/>
    </location>
    <ligand>
        <name>Na(+)</name>
        <dbReference type="ChEBI" id="CHEBI:29101"/>
        <label>1</label>
    </ligand>
</feature>
<keyword evidence="9" id="KW-1015">Disulfide bond</keyword>
<feature type="transmembrane region" description="Helical" evidence="11">
    <location>
        <begin position="528"/>
        <end position="551"/>
    </location>
</feature>
<organism evidence="12 13">
    <name type="scientific">Tigriopus californicus</name>
    <name type="common">Marine copepod</name>
    <dbReference type="NCBI Taxonomy" id="6832"/>
    <lineage>
        <taxon>Eukaryota</taxon>
        <taxon>Metazoa</taxon>
        <taxon>Ecdysozoa</taxon>
        <taxon>Arthropoda</taxon>
        <taxon>Crustacea</taxon>
        <taxon>Multicrustacea</taxon>
        <taxon>Hexanauplia</taxon>
        <taxon>Copepoda</taxon>
        <taxon>Harpacticoida</taxon>
        <taxon>Harpacticidae</taxon>
        <taxon>Tigriopus</taxon>
    </lineage>
</organism>
<dbReference type="PANTHER" id="PTHR11616:SF38">
    <property type="entry name" value="SODIUM-DEPENDENT DOPAMINE TRANSPORTER"/>
    <property type="match status" value="1"/>
</dbReference>
<feature type="transmembrane region" description="Helical" evidence="11">
    <location>
        <begin position="610"/>
        <end position="632"/>
    </location>
</feature>
<feature type="binding site" evidence="8">
    <location>
        <position position="468"/>
    </location>
    <ligand>
        <name>Na(+)</name>
        <dbReference type="ChEBI" id="CHEBI:29101"/>
        <label>1</label>
    </ligand>
</feature>
<feature type="transmembrane region" description="Helical" evidence="11">
    <location>
        <begin position="443"/>
        <end position="464"/>
    </location>
</feature>
<dbReference type="GO" id="GO:0005886">
    <property type="term" value="C:plasma membrane"/>
    <property type="evidence" value="ECO:0007669"/>
    <property type="project" value="TreeGrafter"/>
</dbReference>
<keyword evidence="8" id="KW-0479">Metal-binding</keyword>
<evidence type="ECO:0000256" key="9">
    <source>
        <dbReference type="PIRSR" id="PIRSR600175-2"/>
    </source>
</evidence>
<feature type="transmembrane region" description="Helical" evidence="11">
    <location>
        <begin position="364"/>
        <end position="381"/>
    </location>
</feature>
<evidence type="ECO:0000313" key="12">
    <source>
        <dbReference type="EMBL" id="TRY61820.1"/>
    </source>
</evidence>
<feature type="disulfide bond" evidence="9">
    <location>
        <begin position="231"/>
        <end position="240"/>
    </location>
</feature>
<dbReference type="GO" id="GO:0015293">
    <property type="term" value="F:symporter activity"/>
    <property type="evidence" value="ECO:0007669"/>
    <property type="project" value="UniProtKB-KW"/>
</dbReference>
<keyword evidence="6 11" id="KW-1133">Transmembrane helix</keyword>
<feature type="transmembrane region" description="Helical" evidence="11">
    <location>
        <begin position="497"/>
        <end position="522"/>
    </location>
</feature>
<keyword evidence="3 10" id="KW-0813">Transport</keyword>
<feature type="binding site" evidence="8">
    <location>
        <position position="128"/>
    </location>
    <ligand>
        <name>Na(+)</name>
        <dbReference type="ChEBI" id="CHEBI:29101"/>
        <label>1</label>
    </ligand>
</feature>
<feature type="transmembrane region" description="Helical" evidence="11">
    <location>
        <begin position="150"/>
        <end position="171"/>
    </location>
</feature>
<feature type="transmembrane region" description="Helical" evidence="11">
    <location>
        <begin position="284"/>
        <end position="301"/>
    </location>
</feature>
<evidence type="ECO:0000256" key="4">
    <source>
        <dbReference type="ARBA" id="ARBA00022692"/>
    </source>
</evidence>
<feature type="transmembrane region" description="Helical" evidence="11">
    <location>
        <begin position="120"/>
        <end position="138"/>
    </location>
</feature>
<evidence type="ECO:0000256" key="7">
    <source>
        <dbReference type="ARBA" id="ARBA00023136"/>
    </source>
</evidence>
<dbReference type="SUPFAM" id="SSF161070">
    <property type="entry name" value="SNF-like"/>
    <property type="match status" value="1"/>
</dbReference>
<comment type="subcellular location">
    <subcellularLocation>
        <location evidence="1">Membrane</location>
        <topology evidence="1">Multi-pass membrane protein</topology>
    </subcellularLocation>
</comment>
<dbReference type="OMA" id="LAWAMVY"/>
<feature type="transmembrane region" description="Helical" evidence="11">
    <location>
        <begin position="321"/>
        <end position="344"/>
    </location>
</feature>
<gene>
    <name evidence="12" type="ORF">TCAL_04386</name>
</gene>
<keyword evidence="7 11" id="KW-0472">Membrane</keyword>
<feature type="binding site" evidence="8">
    <location>
        <position position="399"/>
    </location>
    <ligand>
        <name>Na(+)</name>
        <dbReference type="ChEBI" id="CHEBI:29101"/>
        <label>1</label>
    </ligand>
</feature>
<dbReference type="InterPro" id="IPR037272">
    <property type="entry name" value="SNS_sf"/>
</dbReference>
<dbReference type="GO" id="GO:0035725">
    <property type="term" value="P:sodium ion transmembrane transport"/>
    <property type="evidence" value="ECO:0007669"/>
    <property type="project" value="TreeGrafter"/>
</dbReference>
<dbReference type="PROSITE" id="PS50267">
    <property type="entry name" value="NA_NEUROTRAN_SYMP_3"/>
    <property type="match status" value="1"/>
</dbReference>